<reference evidence="1 2" key="4">
    <citation type="journal article" date="2011" name="BMC Genomics">
        <title>RNA-Seq improves annotation of protein-coding genes in the cucumber genome.</title>
        <authorList>
            <person name="Li Z."/>
            <person name="Zhang Z."/>
            <person name="Yan P."/>
            <person name="Huang S."/>
            <person name="Fei Z."/>
            <person name="Lin K."/>
        </authorList>
    </citation>
    <scope>NUCLEOTIDE SEQUENCE [LARGE SCALE GENOMIC DNA]</scope>
    <source>
        <strain evidence="2">cv. 9930</strain>
    </source>
</reference>
<organism evidence="1 2">
    <name type="scientific">Cucumis sativus</name>
    <name type="common">Cucumber</name>
    <dbReference type="NCBI Taxonomy" id="3659"/>
    <lineage>
        <taxon>Eukaryota</taxon>
        <taxon>Viridiplantae</taxon>
        <taxon>Streptophyta</taxon>
        <taxon>Embryophyta</taxon>
        <taxon>Tracheophyta</taxon>
        <taxon>Spermatophyta</taxon>
        <taxon>Magnoliopsida</taxon>
        <taxon>eudicotyledons</taxon>
        <taxon>Gunneridae</taxon>
        <taxon>Pentapetalae</taxon>
        <taxon>rosids</taxon>
        <taxon>fabids</taxon>
        <taxon>Cucurbitales</taxon>
        <taxon>Cucurbitaceae</taxon>
        <taxon>Benincaseae</taxon>
        <taxon>Cucumis</taxon>
    </lineage>
</organism>
<dbReference type="EMBL" id="CM002926">
    <property type="protein sequence ID" value="KGN51926.1"/>
    <property type="molecule type" value="Genomic_DNA"/>
</dbReference>
<gene>
    <name evidence="1" type="ORF">Csa_5G605200</name>
</gene>
<dbReference type="Proteomes" id="UP000029981">
    <property type="component" value="Chromosome 5"/>
</dbReference>
<reference evidence="1 2" key="3">
    <citation type="journal article" date="2010" name="BMC Genomics">
        <title>Transcriptome sequencing and comparative analysis of cucumber flowers with different sex types.</title>
        <authorList>
            <person name="Guo S."/>
            <person name="Zheng Y."/>
            <person name="Joung J.G."/>
            <person name="Liu S."/>
            <person name="Zhang Z."/>
            <person name="Crasta O.R."/>
            <person name="Sobral B.W."/>
            <person name="Xu Y."/>
            <person name="Huang S."/>
            <person name="Fei Z."/>
        </authorList>
    </citation>
    <scope>NUCLEOTIDE SEQUENCE [LARGE SCALE GENOMIC DNA]</scope>
    <source>
        <strain evidence="2">cv. 9930</strain>
    </source>
</reference>
<dbReference type="Gramene" id="KGN51926">
    <property type="protein sequence ID" value="KGN51926"/>
    <property type="gene ID" value="Csa_5G605200"/>
</dbReference>
<sequence length="84" mass="10026">MNLWRRKKLEQNRNYVRTRTWRRKRLFSCYHKEAKSPAGRLSTPPLDRDFKVRNQIASTQPNHIHSGRKLARPIACVQGARRKS</sequence>
<evidence type="ECO:0000313" key="2">
    <source>
        <dbReference type="Proteomes" id="UP000029981"/>
    </source>
</evidence>
<reference evidence="1 2" key="1">
    <citation type="journal article" date="2009" name="Nat. Genet.">
        <title>The genome of the cucumber, Cucumis sativus L.</title>
        <authorList>
            <person name="Huang S."/>
            <person name="Li R."/>
            <person name="Zhang Z."/>
            <person name="Li L."/>
            <person name="Gu X."/>
            <person name="Fan W."/>
            <person name="Lucas W.J."/>
            <person name="Wang X."/>
            <person name="Xie B."/>
            <person name="Ni P."/>
            <person name="Ren Y."/>
            <person name="Zhu H."/>
            <person name="Li J."/>
            <person name="Lin K."/>
            <person name="Jin W."/>
            <person name="Fei Z."/>
            <person name="Li G."/>
            <person name="Staub J."/>
            <person name="Kilian A."/>
            <person name="van der Vossen E.A."/>
            <person name="Wu Y."/>
            <person name="Guo J."/>
            <person name="He J."/>
            <person name="Jia Z."/>
            <person name="Ren Y."/>
            <person name="Tian G."/>
            <person name="Lu Y."/>
            <person name="Ruan J."/>
            <person name="Qian W."/>
            <person name="Wang M."/>
            <person name="Huang Q."/>
            <person name="Li B."/>
            <person name="Xuan Z."/>
            <person name="Cao J."/>
            <person name="Asan"/>
            <person name="Wu Z."/>
            <person name="Zhang J."/>
            <person name="Cai Q."/>
            <person name="Bai Y."/>
            <person name="Zhao B."/>
            <person name="Han Y."/>
            <person name="Li Y."/>
            <person name="Li X."/>
            <person name="Wang S."/>
            <person name="Shi Q."/>
            <person name="Liu S."/>
            <person name="Cho W.K."/>
            <person name="Kim J.Y."/>
            <person name="Xu Y."/>
            <person name="Heller-Uszynska K."/>
            <person name="Miao H."/>
            <person name="Cheng Z."/>
            <person name="Zhang S."/>
            <person name="Wu J."/>
            <person name="Yang Y."/>
            <person name="Kang H."/>
            <person name="Li M."/>
            <person name="Liang H."/>
            <person name="Ren X."/>
            <person name="Shi Z."/>
            <person name="Wen M."/>
            <person name="Jian M."/>
            <person name="Yang H."/>
            <person name="Zhang G."/>
            <person name="Yang Z."/>
            <person name="Chen R."/>
            <person name="Liu S."/>
            <person name="Li J."/>
            <person name="Ma L."/>
            <person name="Liu H."/>
            <person name="Zhou Y."/>
            <person name="Zhao J."/>
            <person name="Fang X."/>
            <person name="Li G."/>
            <person name="Fang L."/>
            <person name="Li Y."/>
            <person name="Liu D."/>
            <person name="Zheng H."/>
            <person name="Zhang Y."/>
            <person name="Qin N."/>
            <person name="Li Z."/>
            <person name="Yang G."/>
            <person name="Yang S."/>
            <person name="Bolund L."/>
            <person name="Kristiansen K."/>
            <person name="Zheng H."/>
            <person name="Li S."/>
            <person name="Zhang X."/>
            <person name="Yang H."/>
            <person name="Wang J."/>
            <person name="Sun R."/>
            <person name="Zhang B."/>
            <person name="Jiang S."/>
            <person name="Wang J."/>
            <person name="Du Y."/>
            <person name="Li S."/>
        </authorList>
    </citation>
    <scope>NUCLEOTIDE SEQUENCE [LARGE SCALE GENOMIC DNA]</scope>
    <source>
        <strain evidence="2">cv. 9930</strain>
    </source>
</reference>
<keyword evidence="2" id="KW-1185">Reference proteome</keyword>
<accession>A0A0A0KVZ6</accession>
<name>A0A0A0KVZ6_CUCSA</name>
<evidence type="ECO:0000313" key="1">
    <source>
        <dbReference type="EMBL" id="KGN51926.1"/>
    </source>
</evidence>
<reference evidence="1 2" key="2">
    <citation type="journal article" date="2009" name="PLoS ONE">
        <title>An integrated genetic and cytogenetic map of the cucumber genome.</title>
        <authorList>
            <person name="Ren Y."/>
            <person name="Zhang Z."/>
            <person name="Liu J."/>
            <person name="Staub J.E."/>
            <person name="Han Y."/>
            <person name="Cheng Z."/>
            <person name="Li X."/>
            <person name="Lu J."/>
            <person name="Miao H."/>
            <person name="Kang H."/>
            <person name="Xie B."/>
            <person name="Gu X."/>
            <person name="Wang X."/>
            <person name="Du Y."/>
            <person name="Jin W."/>
            <person name="Huang S."/>
        </authorList>
    </citation>
    <scope>NUCLEOTIDE SEQUENCE [LARGE SCALE GENOMIC DNA]</scope>
    <source>
        <strain evidence="2">cv. 9930</strain>
    </source>
</reference>
<proteinExistence type="predicted"/>
<protein>
    <submittedName>
        <fullName evidence="1">Uncharacterized protein</fullName>
    </submittedName>
</protein>
<dbReference type="AlphaFoldDB" id="A0A0A0KVZ6"/>